<dbReference type="Proteomes" id="UP000593562">
    <property type="component" value="Unassembled WGS sequence"/>
</dbReference>
<keyword evidence="2" id="KW-0804">Transcription</keyword>
<dbReference type="SMART" id="SM00733">
    <property type="entry name" value="Mterf"/>
    <property type="match status" value="5"/>
</dbReference>
<dbReference type="InterPro" id="IPR038538">
    <property type="entry name" value="MTERF_sf"/>
</dbReference>
<dbReference type="GO" id="GO:0003676">
    <property type="term" value="F:nucleic acid binding"/>
    <property type="evidence" value="ECO:0007669"/>
    <property type="project" value="InterPro"/>
</dbReference>
<evidence type="ECO:0000256" key="2">
    <source>
        <dbReference type="ARBA" id="ARBA00022472"/>
    </source>
</evidence>
<protein>
    <recommendedName>
        <fullName evidence="6">Mitochondrial transcription termination factor family protein</fullName>
    </recommendedName>
</protein>
<comment type="caution">
    <text evidence="4">The sequence shown here is derived from an EMBL/GenBank/DDBJ whole genome shotgun (WGS) entry which is preliminary data.</text>
</comment>
<name>A0A7J7DU94_TRIWF</name>
<keyword evidence="5" id="KW-1185">Reference proteome</keyword>
<dbReference type="InterPro" id="IPR003690">
    <property type="entry name" value="MTERF"/>
</dbReference>
<dbReference type="PANTHER" id="PTHR13068:SF173">
    <property type="entry name" value="EMB|CAB62602.1"/>
    <property type="match status" value="1"/>
</dbReference>
<dbReference type="FunFam" id="1.25.70.10:FF:000001">
    <property type="entry name" value="Mitochondrial transcription termination factor-like"/>
    <property type="match status" value="1"/>
</dbReference>
<sequence>MIRTMRFCLIRCNVIVQSESRLSSNIAFLESCGIVGSQLSVLLKRKPRLFSLPESSLKKLVSRASILGFSIDSRMFVHGLYSVSCLSDDTIERKLKLLKSFGYSGNECMEVLTRAPSLLRTSEKKLKQGLDFFLFSVKLKKEALVRRPWYLQRSLEDRVIPRYRVIQIIKSKRLLRKEPSFLYGLDLTEEVFLEKYISKFRDHAEELLVAYKGHMLIWFIYSLFI</sequence>
<gene>
    <name evidence="4" type="ORF">HS088_TW03G00269</name>
</gene>
<dbReference type="EMBL" id="JAAARO010000003">
    <property type="protein sequence ID" value="KAF5749942.1"/>
    <property type="molecule type" value="Genomic_DNA"/>
</dbReference>
<keyword evidence="3" id="KW-0809">Transit peptide</keyword>
<organism evidence="4 5">
    <name type="scientific">Tripterygium wilfordii</name>
    <name type="common">Thunder God vine</name>
    <dbReference type="NCBI Taxonomy" id="458696"/>
    <lineage>
        <taxon>Eukaryota</taxon>
        <taxon>Viridiplantae</taxon>
        <taxon>Streptophyta</taxon>
        <taxon>Embryophyta</taxon>
        <taxon>Tracheophyta</taxon>
        <taxon>Spermatophyta</taxon>
        <taxon>Magnoliopsida</taxon>
        <taxon>eudicotyledons</taxon>
        <taxon>Gunneridae</taxon>
        <taxon>Pentapetalae</taxon>
        <taxon>rosids</taxon>
        <taxon>fabids</taxon>
        <taxon>Celastrales</taxon>
        <taxon>Celastraceae</taxon>
        <taxon>Tripterygium</taxon>
    </lineage>
</organism>
<keyword evidence="2" id="KW-0806">Transcription termination</keyword>
<evidence type="ECO:0000256" key="3">
    <source>
        <dbReference type="ARBA" id="ARBA00022946"/>
    </source>
</evidence>
<evidence type="ECO:0000256" key="1">
    <source>
        <dbReference type="ARBA" id="ARBA00007692"/>
    </source>
</evidence>
<dbReference type="Gene3D" id="1.25.70.10">
    <property type="entry name" value="Transcription termination factor 3, mitochondrial"/>
    <property type="match status" value="1"/>
</dbReference>
<reference evidence="4 5" key="1">
    <citation type="journal article" date="2020" name="Nat. Commun.">
        <title>Genome of Tripterygium wilfordii and identification of cytochrome P450 involved in triptolide biosynthesis.</title>
        <authorList>
            <person name="Tu L."/>
            <person name="Su P."/>
            <person name="Zhang Z."/>
            <person name="Gao L."/>
            <person name="Wang J."/>
            <person name="Hu T."/>
            <person name="Zhou J."/>
            <person name="Zhang Y."/>
            <person name="Zhao Y."/>
            <person name="Liu Y."/>
            <person name="Song Y."/>
            <person name="Tong Y."/>
            <person name="Lu Y."/>
            <person name="Yang J."/>
            <person name="Xu C."/>
            <person name="Jia M."/>
            <person name="Peters R.J."/>
            <person name="Huang L."/>
            <person name="Gao W."/>
        </authorList>
    </citation>
    <scope>NUCLEOTIDE SEQUENCE [LARGE SCALE GENOMIC DNA]</scope>
    <source>
        <strain evidence="5">cv. XIE 37</strain>
        <tissue evidence="4">Leaf</tissue>
    </source>
</reference>
<dbReference type="AlphaFoldDB" id="A0A7J7DU94"/>
<comment type="similarity">
    <text evidence="1">Belongs to the mTERF family.</text>
</comment>
<evidence type="ECO:0000313" key="4">
    <source>
        <dbReference type="EMBL" id="KAF5749942.1"/>
    </source>
</evidence>
<evidence type="ECO:0008006" key="6">
    <source>
        <dbReference type="Google" id="ProtNLM"/>
    </source>
</evidence>
<proteinExistence type="inferred from homology"/>
<keyword evidence="2" id="KW-0805">Transcription regulation</keyword>
<dbReference type="FunCoup" id="A0A7J7DU94">
    <property type="interactions" value="285"/>
</dbReference>
<accession>A0A7J7DU94</accession>
<evidence type="ECO:0000313" key="5">
    <source>
        <dbReference type="Proteomes" id="UP000593562"/>
    </source>
</evidence>
<dbReference type="Pfam" id="PF02536">
    <property type="entry name" value="mTERF"/>
    <property type="match status" value="1"/>
</dbReference>
<dbReference type="PANTHER" id="PTHR13068">
    <property type="entry name" value="CGI-12 PROTEIN-RELATED"/>
    <property type="match status" value="1"/>
</dbReference>
<dbReference type="GO" id="GO:0006353">
    <property type="term" value="P:DNA-templated transcription termination"/>
    <property type="evidence" value="ECO:0007669"/>
    <property type="project" value="UniProtKB-KW"/>
</dbReference>
<dbReference type="InParanoid" id="A0A7J7DU94"/>